<evidence type="ECO:0008006" key="17">
    <source>
        <dbReference type="Google" id="ProtNLM"/>
    </source>
</evidence>
<comment type="caution">
    <text evidence="15">The sequence shown here is derived from an EMBL/GenBank/DDBJ whole genome shotgun (WGS) entry which is preliminary data.</text>
</comment>
<evidence type="ECO:0000256" key="4">
    <source>
        <dbReference type="ARBA" id="ARBA00022614"/>
    </source>
</evidence>
<keyword evidence="11" id="KW-0325">Glycoprotein</keyword>
<evidence type="ECO:0000259" key="14">
    <source>
        <dbReference type="Pfam" id="PF23598"/>
    </source>
</evidence>
<evidence type="ECO:0000256" key="8">
    <source>
        <dbReference type="ARBA" id="ARBA00022989"/>
    </source>
</evidence>
<feature type="domain" description="Disease resistance R13L4/SHOC-2-like LRR" evidence="14">
    <location>
        <begin position="103"/>
        <end position="224"/>
    </location>
</feature>
<dbReference type="InterPro" id="IPR013210">
    <property type="entry name" value="LRR_N_plant-typ"/>
</dbReference>
<dbReference type="SUPFAM" id="SSF52058">
    <property type="entry name" value="L domain-like"/>
    <property type="match status" value="3"/>
</dbReference>
<evidence type="ECO:0000256" key="3">
    <source>
        <dbReference type="ARBA" id="ARBA00022475"/>
    </source>
</evidence>
<evidence type="ECO:0000313" key="15">
    <source>
        <dbReference type="EMBL" id="KAH0876632.1"/>
    </source>
</evidence>
<proteinExistence type="inferred from homology"/>
<feature type="transmembrane region" description="Helical" evidence="12">
    <location>
        <begin position="1099"/>
        <end position="1118"/>
    </location>
</feature>
<evidence type="ECO:0000259" key="13">
    <source>
        <dbReference type="Pfam" id="PF08263"/>
    </source>
</evidence>
<comment type="similarity">
    <text evidence="2">Belongs to the RLP family.</text>
</comment>
<comment type="subcellular location">
    <subcellularLocation>
        <location evidence="1">Cell membrane</location>
        <topology evidence="1">Single-pass type I membrane protein</topology>
    </subcellularLocation>
</comment>
<keyword evidence="10" id="KW-0675">Receptor</keyword>
<evidence type="ECO:0000256" key="6">
    <source>
        <dbReference type="ARBA" id="ARBA00022729"/>
    </source>
</evidence>
<dbReference type="InterPro" id="IPR001611">
    <property type="entry name" value="Leu-rich_rpt"/>
</dbReference>
<keyword evidence="7" id="KW-0677">Repeat</keyword>
<dbReference type="SMART" id="SM00365">
    <property type="entry name" value="LRR_SD22"/>
    <property type="match status" value="8"/>
</dbReference>
<keyword evidence="5 12" id="KW-0812">Transmembrane</keyword>
<keyword evidence="8 12" id="KW-1133">Transmembrane helix</keyword>
<evidence type="ECO:0000256" key="1">
    <source>
        <dbReference type="ARBA" id="ARBA00004251"/>
    </source>
</evidence>
<dbReference type="InterPro" id="IPR032675">
    <property type="entry name" value="LRR_dom_sf"/>
</dbReference>
<dbReference type="SMART" id="SM00369">
    <property type="entry name" value="LRR_TYP"/>
    <property type="match status" value="15"/>
</dbReference>
<feature type="domain" description="Leucine-rich repeat-containing N-terminal plant-type" evidence="13">
    <location>
        <begin position="530"/>
        <end position="554"/>
    </location>
</feature>
<dbReference type="PRINTS" id="PR00019">
    <property type="entry name" value="LEURICHRPT"/>
</dbReference>
<keyword evidence="16" id="KW-1185">Reference proteome</keyword>
<accession>A0ABQ7Z8U3</accession>
<keyword evidence="3" id="KW-1003">Cell membrane</keyword>
<evidence type="ECO:0000256" key="2">
    <source>
        <dbReference type="ARBA" id="ARBA00009592"/>
    </source>
</evidence>
<evidence type="ECO:0000256" key="5">
    <source>
        <dbReference type="ARBA" id="ARBA00022692"/>
    </source>
</evidence>
<dbReference type="PANTHER" id="PTHR48061">
    <property type="entry name" value="LEUCINE-RICH REPEAT RECEPTOR PROTEIN KINASE EMS1-LIKE-RELATED"/>
    <property type="match status" value="1"/>
</dbReference>
<dbReference type="InterPro" id="IPR046956">
    <property type="entry name" value="RLP23-like"/>
</dbReference>
<reference evidence="15 16" key="1">
    <citation type="submission" date="2021-05" db="EMBL/GenBank/DDBJ databases">
        <title>Genome Assembly of Synthetic Allotetraploid Brassica napus Reveals Homoeologous Exchanges between Subgenomes.</title>
        <authorList>
            <person name="Davis J.T."/>
        </authorList>
    </citation>
    <scope>NUCLEOTIDE SEQUENCE [LARGE SCALE GENOMIC DNA]</scope>
    <source>
        <strain evidence="16">cv. Da-Ae</strain>
        <tissue evidence="15">Seedling</tissue>
    </source>
</reference>
<dbReference type="Proteomes" id="UP000824890">
    <property type="component" value="Unassembled WGS sequence"/>
</dbReference>
<evidence type="ECO:0000256" key="7">
    <source>
        <dbReference type="ARBA" id="ARBA00022737"/>
    </source>
</evidence>
<feature type="transmembrane region" description="Helical" evidence="12">
    <location>
        <begin position="501"/>
        <end position="523"/>
    </location>
</feature>
<keyword evidence="9 12" id="KW-0472">Membrane</keyword>
<dbReference type="Pfam" id="PF23598">
    <property type="entry name" value="LRR_14"/>
    <property type="match status" value="1"/>
</dbReference>
<dbReference type="PANTHER" id="PTHR48061:SF2">
    <property type="entry name" value="RECEPTOR LIKE PROTEIN 30-LIKE"/>
    <property type="match status" value="1"/>
</dbReference>
<dbReference type="SMART" id="SM00364">
    <property type="entry name" value="LRR_BAC"/>
    <property type="match status" value="4"/>
</dbReference>
<dbReference type="Pfam" id="PF13855">
    <property type="entry name" value="LRR_8"/>
    <property type="match status" value="4"/>
</dbReference>
<organism evidence="15 16">
    <name type="scientific">Brassica napus</name>
    <name type="common">Rape</name>
    <dbReference type="NCBI Taxonomy" id="3708"/>
    <lineage>
        <taxon>Eukaryota</taxon>
        <taxon>Viridiplantae</taxon>
        <taxon>Streptophyta</taxon>
        <taxon>Embryophyta</taxon>
        <taxon>Tracheophyta</taxon>
        <taxon>Spermatophyta</taxon>
        <taxon>Magnoliopsida</taxon>
        <taxon>eudicotyledons</taxon>
        <taxon>Gunneridae</taxon>
        <taxon>Pentapetalae</taxon>
        <taxon>rosids</taxon>
        <taxon>malvids</taxon>
        <taxon>Brassicales</taxon>
        <taxon>Brassicaceae</taxon>
        <taxon>Brassiceae</taxon>
        <taxon>Brassica</taxon>
    </lineage>
</organism>
<evidence type="ECO:0000313" key="16">
    <source>
        <dbReference type="Proteomes" id="UP000824890"/>
    </source>
</evidence>
<protein>
    <recommendedName>
        <fullName evidence="17">Receptor-like protein 12</fullName>
    </recommendedName>
</protein>
<dbReference type="InterPro" id="IPR003591">
    <property type="entry name" value="Leu-rich_rpt_typical-subtyp"/>
</dbReference>
<feature type="transmembrane region" description="Helical" evidence="12">
    <location>
        <begin position="470"/>
        <end position="495"/>
    </location>
</feature>
<gene>
    <name evidence="15" type="ORF">HID58_064026</name>
</gene>
<keyword evidence="4" id="KW-0433">Leucine-rich repeat</keyword>
<dbReference type="Pfam" id="PF08263">
    <property type="entry name" value="LRRNT_2"/>
    <property type="match status" value="2"/>
</dbReference>
<dbReference type="Pfam" id="PF00560">
    <property type="entry name" value="LRR_1"/>
    <property type="match status" value="4"/>
</dbReference>
<feature type="domain" description="Leucine-rich repeat-containing N-terminal plant-type" evidence="13">
    <location>
        <begin position="52"/>
        <end position="76"/>
    </location>
</feature>
<evidence type="ECO:0000256" key="12">
    <source>
        <dbReference type="SAM" id="Phobius"/>
    </source>
</evidence>
<evidence type="ECO:0000256" key="10">
    <source>
        <dbReference type="ARBA" id="ARBA00023170"/>
    </source>
</evidence>
<dbReference type="EMBL" id="JAGKQM010000015">
    <property type="protein sequence ID" value="KAH0876632.1"/>
    <property type="molecule type" value="Genomic_DNA"/>
</dbReference>
<dbReference type="Gene3D" id="3.80.10.10">
    <property type="entry name" value="Ribonuclease Inhibitor"/>
    <property type="match status" value="4"/>
</dbReference>
<dbReference type="PROSITE" id="PS51450">
    <property type="entry name" value="LRR"/>
    <property type="match status" value="6"/>
</dbReference>
<keyword evidence="6" id="KW-0732">Signal</keyword>
<evidence type="ECO:0000256" key="9">
    <source>
        <dbReference type="ARBA" id="ARBA00023136"/>
    </source>
</evidence>
<dbReference type="InterPro" id="IPR055414">
    <property type="entry name" value="LRR_R13L4/SHOC2-like"/>
</dbReference>
<name>A0ABQ7Z8U3_BRANA</name>
<sequence length="1208" mass="133514">MQENEKLDHSICVGRLAISNLFLFSDDDTTFACFLHQFFLVTTIVSQPYRRPDQIETLLAFKDEFDSCNNSVARSWIRDAIAFDGVVFDSETGVVTKLDLRGGCLDDTLGGNSSLFKFHHLRYLDLSYNNIDSSSFLAELGRLTNLDSLDLSNNDLVGKVPSSISNLSRLTYLDLSSNNLNSSIPLLYNLTKLSSLDLSNNRLKGKVPEWLWNLPSLTALSLSHNSLDSFQGSQKEVFLNSSLVCLYLTSNAFDGPFPTIPETMRYMVASNNDFTGEIPLSLCNPKNLSVLDFSNNNFSGSVPNCLSESLTVLNLRDNKLRRLPDMIFGAIDFSGNRLEGQIPESIGLLKSLIALDLSNNRFVGYIPSSLGKLTNLESLDLSRNQLSGRIPQELVTLTFLAYVNLSQNKLTGPIPQSTQIVGQNGSSFEGNVDLCGLPLEKRCFQENVQPKTQIQQSKSPKQEQVLNWKAAAIGYGPGVLFGIAIGQFAHLLLFFPTMTLHVPLSSISCLFALSFLVTTLVSLPYRRLGQVESLLAFKNEFTLSCNNSVTNSWTLDAISFDGGLFDEDTGGVTELKLRGACLSGTLGANSSLFRLQEIRYLDLSFNDFSSSLPAEFGRLTDLEYLDLHQNRFTGELPSSISSNTTILTKLYFLDLSNNSLQGKVPEWLWNLPSLTALSLSHNSLDSFDGSPESLHSSSVLVYLFLNSNAFRGYFPNIPPTVKYILASDNNFSGEMPLSLCNSRNLLFLDLSNNRLSGSVPRCLSGSLALLNLHHNNLSNLPDTFSNSSLKMLDVSHNQISGKFPRSLVNCKSLEFVNVESNCFSDTFPFWLESLPNLQVLILRANRFYGPISSPHYPLTFSKLMIVDISRNMFDGSLPPNYFMNWSAAISLAYDRPRLKFIGDSYSLGFHPSLSINNKGINMMLDRIVNVFAIVDFSGNKFEGEIPESIGLLKWLIILDLSNNGFTGHIPSSLANLTDLESLDISSNQISGTIPQELGKLSFLSYINMSHNKLTGQIPQGTQFQKQNESSFEGNVDLCGFFLQKSCLKNVSATTHTQHQNESAFKGNVDLCGFKENASATTQASHASKTMHTLNSSNPMLLFSILIVFHFVLLFSIPLSTNIDSSFLYSRLVSHLNMPSSSTCLPPEIFSPTGLVYIFSFSVGAGPVSGLIIPELSSNKTRGKITVERKGRSLEENIELALNTRDEVT</sequence>
<evidence type="ECO:0000256" key="11">
    <source>
        <dbReference type="ARBA" id="ARBA00023180"/>
    </source>
</evidence>